<dbReference type="OMA" id="CRNAVET"/>
<dbReference type="EMBL" id="MCGN01000005">
    <property type="protein sequence ID" value="ORY96922.1"/>
    <property type="molecule type" value="Genomic_DNA"/>
</dbReference>
<dbReference type="Gene3D" id="3.40.50.1820">
    <property type="entry name" value="alpha/beta hydrolase"/>
    <property type="match status" value="1"/>
</dbReference>
<accession>A0A1X2HDT3</accession>
<dbReference type="Pfam" id="PF07859">
    <property type="entry name" value="Abhydrolase_3"/>
    <property type="match status" value="1"/>
</dbReference>
<comment type="similarity">
    <text evidence="1">Belongs to the 'GDXG' lipolytic enzyme family.</text>
</comment>
<dbReference type="InterPro" id="IPR029058">
    <property type="entry name" value="AB_hydrolase_fold"/>
</dbReference>
<dbReference type="PANTHER" id="PTHR48081:SF8">
    <property type="entry name" value="ALPHA_BETA HYDROLASE FOLD-3 DOMAIN-CONTAINING PROTEIN-RELATED"/>
    <property type="match status" value="1"/>
</dbReference>
<dbReference type="InParanoid" id="A0A1X2HDT3"/>
<keyword evidence="2 5" id="KW-0378">Hydrolase</keyword>
<reference evidence="5 6" key="1">
    <citation type="submission" date="2016-07" db="EMBL/GenBank/DDBJ databases">
        <title>Pervasive Adenine N6-methylation of Active Genes in Fungi.</title>
        <authorList>
            <consortium name="DOE Joint Genome Institute"/>
            <person name="Mondo S.J."/>
            <person name="Dannebaum R.O."/>
            <person name="Kuo R.C."/>
            <person name="Labutti K."/>
            <person name="Haridas S."/>
            <person name="Kuo A."/>
            <person name="Salamov A."/>
            <person name="Ahrendt S.R."/>
            <person name="Lipzen A."/>
            <person name="Sullivan W."/>
            <person name="Andreopoulos W.B."/>
            <person name="Clum A."/>
            <person name="Lindquist E."/>
            <person name="Daum C."/>
            <person name="Ramamoorthy G.K."/>
            <person name="Gryganskyi A."/>
            <person name="Culley D."/>
            <person name="Magnuson J.K."/>
            <person name="James T.Y."/>
            <person name="O'Malley M.A."/>
            <person name="Stajich J.E."/>
            <person name="Spatafora J.W."/>
            <person name="Visel A."/>
            <person name="Grigoriev I.V."/>
        </authorList>
    </citation>
    <scope>NUCLEOTIDE SEQUENCE [LARGE SCALE GENOMIC DNA]</scope>
    <source>
        <strain evidence="5 6">NRRL 2496</strain>
    </source>
</reference>
<evidence type="ECO:0000259" key="4">
    <source>
        <dbReference type="Pfam" id="PF07859"/>
    </source>
</evidence>
<dbReference type="OrthoDB" id="408631at2759"/>
<comment type="caution">
    <text evidence="5">The sequence shown here is derived from an EMBL/GenBank/DDBJ whole genome shotgun (WGS) entry which is preliminary data.</text>
</comment>
<dbReference type="InterPro" id="IPR013094">
    <property type="entry name" value="AB_hydrolase_3"/>
</dbReference>
<feature type="domain" description="Alpha/beta hydrolase fold-3" evidence="4">
    <location>
        <begin position="87"/>
        <end position="292"/>
    </location>
</feature>
<dbReference type="InterPro" id="IPR033140">
    <property type="entry name" value="Lipase_GDXG_put_SER_AS"/>
</dbReference>
<dbReference type="AlphaFoldDB" id="A0A1X2HDT3"/>
<name>A0A1X2HDT3_SYNRA</name>
<keyword evidence="6" id="KW-1185">Reference proteome</keyword>
<dbReference type="PROSITE" id="PS01173">
    <property type="entry name" value="LIPASE_GDXG_HIS"/>
    <property type="match status" value="1"/>
</dbReference>
<evidence type="ECO:0000256" key="3">
    <source>
        <dbReference type="PROSITE-ProRule" id="PRU10038"/>
    </source>
</evidence>
<proteinExistence type="inferred from homology"/>
<protein>
    <submittedName>
        <fullName evidence="5">Alpha/beta hydrolase fold-domain-containing protein</fullName>
    </submittedName>
</protein>
<dbReference type="PROSITE" id="PS01174">
    <property type="entry name" value="LIPASE_GDXG_SER"/>
    <property type="match status" value="1"/>
</dbReference>
<dbReference type="STRING" id="13706.A0A1X2HDT3"/>
<gene>
    <name evidence="5" type="ORF">BCR43DRAFT_439381</name>
</gene>
<dbReference type="PANTHER" id="PTHR48081">
    <property type="entry name" value="AB HYDROLASE SUPERFAMILY PROTEIN C4A8.06C"/>
    <property type="match status" value="1"/>
</dbReference>
<sequence>MSQKYEPFPLHPVLQHLFQESLNVSPEEVTQPAVVRKGFDQQAAALLSVPDNVLRETREITAGPHGAKVTITIIRPVGSENTTLPAILFLHGGGWVFGSLNTHGSLLATKIPAAVIFVDYDMSPEAVFPTALEQCYAALCWTETNAPSIKIDPKRIAVAGDSAGGNLTAGLSLLAKERGNQAISLQILYYPVLGTDFENESYTKYADNNMVPRETMKYVWRAYTPDPAMQEDIKAVPRKATTEQLEGLPPALIITAEYDVLRDEAEAYAKQLNKAGVDVVPVRYVGVQHGFLTVPVLDRPQARAAIAQTLECLRTAWARDAKL</sequence>
<evidence type="ECO:0000313" key="6">
    <source>
        <dbReference type="Proteomes" id="UP000242180"/>
    </source>
</evidence>
<evidence type="ECO:0000256" key="2">
    <source>
        <dbReference type="ARBA" id="ARBA00022801"/>
    </source>
</evidence>
<dbReference type="Proteomes" id="UP000242180">
    <property type="component" value="Unassembled WGS sequence"/>
</dbReference>
<feature type="active site" evidence="3">
    <location>
        <position position="162"/>
    </location>
</feature>
<dbReference type="InterPro" id="IPR050300">
    <property type="entry name" value="GDXG_lipolytic_enzyme"/>
</dbReference>
<organism evidence="5 6">
    <name type="scientific">Syncephalastrum racemosum</name>
    <name type="common">Filamentous fungus</name>
    <dbReference type="NCBI Taxonomy" id="13706"/>
    <lineage>
        <taxon>Eukaryota</taxon>
        <taxon>Fungi</taxon>
        <taxon>Fungi incertae sedis</taxon>
        <taxon>Mucoromycota</taxon>
        <taxon>Mucoromycotina</taxon>
        <taxon>Mucoromycetes</taxon>
        <taxon>Mucorales</taxon>
        <taxon>Syncephalastraceae</taxon>
        <taxon>Syncephalastrum</taxon>
    </lineage>
</organism>
<dbReference type="GO" id="GO:0016787">
    <property type="term" value="F:hydrolase activity"/>
    <property type="evidence" value="ECO:0007669"/>
    <property type="project" value="UniProtKB-KW"/>
</dbReference>
<evidence type="ECO:0000256" key="1">
    <source>
        <dbReference type="ARBA" id="ARBA00010515"/>
    </source>
</evidence>
<dbReference type="InterPro" id="IPR002168">
    <property type="entry name" value="Lipase_GDXG_HIS_AS"/>
</dbReference>
<evidence type="ECO:0000313" key="5">
    <source>
        <dbReference type="EMBL" id="ORY96922.1"/>
    </source>
</evidence>
<dbReference type="FunCoup" id="A0A1X2HDT3">
    <property type="interactions" value="94"/>
</dbReference>
<dbReference type="SUPFAM" id="SSF53474">
    <property type="entry name" value="alpha/beta-Hydrolases"/>
    <property type="match status" value="1"/>
</dbReference>